<evidence type="ECO:0000256" key="1">
    <source>
        <dbReference type="ARBA" id="ARBA00022603"/>
    </source>
</evidence>
<dbReference type="Gene3D" id="1.10.10.10">
    <property type="entry name" value="Winged helix-like DNA-binding domain superfamily/Winged helix DNA-binding domain"/>
    <property type="match status" value="1"/>
</dbReference>
<accession>A0A8K0WNK6</accession>
<dbReference type="Pfam" id="PF00891">
    <property type="entry name" value="Methyltransf_2"/>
    <property type="match status" value="1"/>
</dbReference>
<feature type="domain" description="O-methyltransferase dimerisation" evidence="6">
    <location>
        <begin position="60"/>
        <end position="129"/>
    </location>
</feature>
<dbReference type="SUPFAM" id="SSF46785">
    <property type="entry name" value="Winged helix' DNA-binding domain"/>
    <property type="match status" value="1"/>
</dbReference>
<feature type="active site" description="Proton acceptor" evidence="4">
    <location>
        <position position="303"/>
    </location>
</feature>
<comment type="caution">
    <text evidence="7">The sequence shown here is derived from an EMBL/GenBank/DDBJ whole genome shotgun (WGS) entry which is preliminary data.</text>
</comment>
<evidence type="ECO:0000259" key="5">
    <source>
        <dbReference type="Pfam" id="PF00891"/>
    </source>
</evidence>
<dbReference type="SUPFAM" id="SSF53335">
    <property type="entry name" value="S-adenosyl-L-methionine-dependent methyltransferases"/>
    <property type="match status" value="1"/>
</dbReference>
<dbReference type="InterPro" id="IPR001077">
    <property type="entry name" value="COMT_C"/>
</dbReference>
<dbReference type="OrthoDB" id="3340390at2759"/>
<dbReference type="InterPro" id="IPR016461">
    <property type="entry name" value="COMT-like"/>
</dbReference>
<dbReference type="Pfam" id="PF08100">
    <property type="entry name" value="Dimerisation"/>
    <property type="match status" value="1"/>
</dbReference>
<dbReference type="Gene3D" id="3.40.50.150">
    <property type="entry name" value="Vaccinia Virus protein VP39"/>
    <property type="match status" value="1"/>
</dbReference>
<keyword evidence="1" id="KW-0489">Methyltransferase</keyword>
<dbReference type="PANTHER" id="PTHR43712">
    <property type="entry name" value="PUTATIVE (AFU_ORTHOLOGUE AFUA_4G14580)-RELATED"/>
    <property type="match status" value="1"/>
</dbReference>
<dbReference type="GO" id="GO:0032259">
    <property type="term" value="P:methylation"/>
    <property type="evidence" value="ECO:0007669"/>
    <property type="project" value="UniProtKB-KW"/>
</dbReference>
<evidence type="ECO:0000256" key="2">
    <source>
        <dbReference type="ARBA" id="ARBA00022679"/>
    </source>
</evidence>
<keyword evidence="2" id="KW-0808">Transferase</keyword>
<evidence type="ECO:0000313" key="7">
    <source>
        <dbReference type="EMBL" id="KAH7310624.1"/>
    </source>
</evidence>
<proteinExistence type="predicted"/>
<dbReference type="Proteomes" id="UP000813444">
    <property type="component" value="Unassembled WGS sequence"/>
</dbReference>
<feature type="domain" description="O-methyltransferase C-terminal" evidence="5">
    <location>
        <begin position="230"/>
        <end position="373"/>
    </location>
</feature>
<evidence type="ECO:0000313" key="8">
    <source>
        <dbReference type="Proteomes" id="UP000813444"/>
    </source>
</evidence>
<dbReference type="PROSITE" id="PS51683">
    <property type="entry name" value="SAM_OMT_II"/>
    <property type="match status" value="1"/>
</dbReference>
<evidence type="ECO:0000259" key="6">
    <source>
        <dbReference type="Pfam" id="PF08100"/>
    </source>
</evidence>
<name>A0A8K0WNK6_9HYPO</name>
<dbReference type="AlphaFoldDB" id="A0A8K0WNK6"/>
<evidence type="ECO:0000256" key="3">
    <source>
        <dbReference type="ARBA" id="ARBA00022691"/>
    </source>
</evidence>
<dbReference type="GO" id="GO:0008171">
    <property type="term" value="F:O-methyltransferase activity"/>
    <property type="evidence" value="ECO:0007669"/>
    <property type="project" value="InterPro"/>
</dbReference>
<gene>
    <name evidence="7" type="ORF">B0I35DRAFT_463234</name>
</gene>
<keyword evidence="8" id="KW-1185">Reference proteome</keyword>
<reference evidence="7" key="1">
    <citation type="journal article" date="2021" name="Nat. Commun.">
        <title>Genetic determinants of endophytism in the Arabidopsis root mycobiome.</title>
        <authorList>
            <person name="Mesny F."/>
            <person name="Miyauchi S."/>
            <person name="Thiergart T."/>
            <person name="Pickel B."/>
            <person name="Atanasova L."/>
            <person name="Karlsson M."/>
            <person name="Huettel B."/>
            <person name="Barry K.W."/>
            <person name="Haridas S."/>
            <person name="Chen C."/>
            <person name="Bauer D."/>
            <person name="Andreopoulos W."/>
            <person name="Pangilinan J."/>
            <person name="LaButti K."/>
            <person name="Riley R."/>
            <person name="Lipzen A."/>
            <person name="Clum A."/>
            <person name="Drula E."/>
            <person name="Henrissat B."/>
            <person name="Kohler A."/>
            <person name="Grigoriev I.V."/>
            <person name="Martin F.M."/>
            <person name="Hacquard S."/>
        </authorList>
    </citation>
    <scope>NUCLEOTIDE SEQUENCE</scope>
    <source>
        <strain evidence="7">MPI-CAGE-CH-0235</strain>
    </source>
</reference>
<dbReference type="InterPro" id="IPR012967">
    <property type="entry name" value="COMT_dimerisation"/>
</dbReference>
<organism evidence="7 8">
    <name type="scientific">Stachybotrys elegans</name>
    <dbReference type="NCBI Taxonomy" id="80388"/>
    <lineage>
        <taxon>Eukaryota</taxon>
        <taxon>Fungi</taxon>
        <taxon>Dikarya</taxon>
        <taxon>Ascomycota</taxon>
        <taxon>Pezizomycotina</taxon>
        <taxon>Sordariomycetes</taxon>
        <taxon>Hypocreomycetidae</taxon>
        <taxon>Hypocreales</taxon>
        <taxon>Stachybotryaceae</taxon>
        <taxon>Stachybotrys</taxon>
    </lineage>
</organism>
<evidence type="ECO:0000256" key="4">
    <source>
        <dbReference type="PIRSR" id="PIRSR005739-1"/>
    </source>
</evidence>
<keyword evidence="3" id="KW-0949">S-adenosyl-L-methionine</keyword>
<dbReference type="EMBL" id="JAGPNK010000012">
    <property type="protein sequence ID" value="KAH7310624.1"/>
    <property type="molecule type" value="Genomic_DNA"/>
</dbReference>
<sequence>MATDQAGAVALIQELNALKERLADSTDATVRAEALQKARQLAGSLQRPEDTAAELIFSPFLPIAARISVDLHLFELMVAHGGPITSDELADKSGGEELLITRLLRALAGAGLVGDVGERTWLATPVTHAMAHEGVSAGFRMIEDMVMGAAIKASKYLKEAGYKCPTNPNDGFMQYAFQTKLSSFELFHSMPQVAKDFDAFMGSSMGARQTWIDWYPFQERLFDGASTAEDATLLVDIGGGRGHDVIALHNKLSAPGKIILQDLPGVLENKYELPKGVEAMPYDFFTEQPVKGARAYFYHHILHDWSNYKSVEILKNVVEAMKPGYSKLYIHEMIVPETQASPYIAMLDMTMMCFNAGMERTARQWKELLAEVGLEVIKVWPPPEEGAGGVVEAILPA</sequence>
<dbReference type="PANTHER" id="PTHR43712:SF1">
    <property type="entry name" value="HYPOTHETICAL O-METHYLTRANSFERASE (EUROFUNG)-RELATED"/>
    <property type="match status" value="1"/>
</dbReference>
<dbReference type="InterPro" id="IPR036390">
    <property type="entry name" value="WH_DNA-bd_sf"/>
</dbReference>
<dbReference type="GO" id="GO:0046983">
    <property type="term" value="F:protein dimerization activity"/>
    <property type="evidence" value="ECO:0007669"/>
    <property type="project" value="InterPro"/>
</dbReference>
<dbReference type="PIRSF" id="PIRSF005739">
    <property type="entry name" value="O-mtase"/>
    <property type="match status" value="1"/>
</dbReference>
<dbReference type="InterPro" id="IPR036388">
    <property type="entry name" value="WH-like_DNA-bd_sf"/>
</dbReference>
<dbReference type="InterPro" id="IPR029063">
    <property type="entry name" value="SAM-dependent_MTases_sf"/>
</dbReference>
<protein>
    <submittedName>
        <fullName evidence="7">Sterigmatocystin 8-O-methyltransferase</fullName>
    </submittedName>
</protein>